<dbReference type="PANTHER" id="PTHR34351">
    <property type="entry name" value="SLR1927 PROTEIN-RELATED"/>
    <property type="match status" value="1"/>
</dbReference>
<dbReference type="OrthoDB" id="32236at2"/>
<dbReference type="Pfam" id="PF01882">
    <property type="entry name" value="DUF58"/>
    <property type="match status" value="1"/>
</dbReference>
<feature type="domain" description="DUF58" evidence="1">
    <location>
        <begin position="159"/>
        <end position="260"/>
    </location>
</feature>
<protein>
    <submittedName>
        <fullName evidence="2">Uncharacterized conserved protein, DUF58 family, contains vWF domain</fullName>
    </submittedName>
</protein>
<accession>A0A1G7D7N0</accession>
<dbReference type="Proteomes" id="UP000199446">
    <property type="component" value="Unassembled WGS sequence"/>
</dbReference>
<dbReference type="RefSeq" id="WP_093005053.1">
    <property type="nucleotide sequence ID" value="NZ_FNBC01000002.1"/>
</dbReference>
<name>A0A1G7D7N0_9DEIN</name>
<evidence type="ECO:0000313" key="2">
    <source>
        <dbReference type="EMBL" id="SDE47543.1"/>
    </source>
</evidence>
<proteinExistence type="predicted"/>
<dbReference type="AlphaFoldDB" id="A0A1G7D7N0"/>
<sequence>MGALALLLLLALVLAPRWLRAKAKAHGFPPGFPGSVGEGRVEVEVQAPLPVLLQVEVGGSAALGLAPRKALALAWGRARLRLPLPYRYRRRGAHALPALQLRARGVLGLGERRLALPLGEALVYPALRPLLPLLPAPAFFLEGRRAPWGLQDPLEAVGLRPYRPGDPLRRLARKASLRLGRPVVREVERRLEGGLFLHVDAQSLHPSYLDHAASLALGLLLEAERRGERYGLSAGAVLPLGRGKAHLRRALELLARLAPNPAPLLPPPAPWGSTYVLLTQAAEEAFLEAALRGARRAREGLLVLLPEGYFLFPGEKGRPVHGKPPGLERALRYRALLLAHGVRLLVVRGHEPFRGK</sequence>
<dbReference type="PANTHER" id="PTHR34351:SF1">
    <property type="entry name" value="SLR1927 PROTEIN"/>
    <property type="match status" value="1"/>
</dbReference>
<evidence type="ECO:0000313" key="3">
    <source>
        <dbReference type="Proteomes" id="UP000199446"/>
    </source>
</evidence>
<keyword evidence="3" id="KW-1185">Reference proteome</keyword>
<organism evidence="2 3">
    <name type="scientific">Thermus arciformis</name>
    <dbReference type="NCBI Taxonomy" id="482827"/>
    <lineage>
        <taxon>Bacteria</taxon>
        <taxon>Thermotogati</taxon>
        <taxon>Deinococcota</taxon>
        <taxon>Deinococci</taxon>
        <taxon>Thermales</taxon>
        <taxon>Thermaceae</taxon>
        <taxon>Thermus</taxon>
    </lineage>
</organism>
<dbReference type="InterPro" id="IPR002881">
    <property type="entry name" value="DUF58"/>
</dbReference>
<dbReference type="STRING" id="482827.SAMN04488243_10238"/>
<dbReference type="EMBL" id="FNBC01000002">
    <property type="protein sequence ID" value="SDE47543.1"/>
    <property type="molecule type" value="Genomic_DNA"/>
</dbReference>
<reference evidence="3" key="1">
    <citation type="submission" date="2016-10" db="EMBL/GenBank/DDBJ databases">
        <authorList>
            <person name="Varghese N."/>
            <person name="Submissions S."/>
        </authorList>
    </citation>
    <scope>NUCLEOTIDE SEQUENCE [LARGE SCALE GENOMIC DNA]</scope>
    <source>
        <strain evidence="3">CGMCC 1.6992</strain>
    </source>
</reference>
<evidence type="ECO:0000259" key="1">
    <source>
        <dbReference type="Pfam" id="PF01882"/>
    </source>
</evidence>
<gene>
    <name evidence="2" type="ORF">SAMN04488243_10238</name>
</gene>